<sequence length="509" mass="57380">MSPEQDTSDVDSEMEYGTPDEEDQPQAHLATHSYQDSSENIQHSMPQHSYTLWQDSPQTPPPRDDHHMDDLNDTPRAPNPNNTPRVSSSLRDQQSMQEPSSPTIQLPRSGKRRKVQQKPWAPNDDGQSNSQRGQGSSSSVDALKTLFEAQATLLKSVCTQLQGLTTEMLQKQDEKTAAILQKQDDKIDKLAEHTNQNSRMLARIGETLEKHFTGKPAQQRGNMGDERGANSQGDAAKTGRNPSDPAEEQDNEGDDEADVAYAFSYAKKKRVPRSGEIKRRPVEELRSKELIRMWLDKIMKGQDQLKNTVTQQEADEFAKAFKKNPLSRLSGGPKSAWNKGASYVFVEILETQKLITKPTVEDRDGLCEAFLVRLKSLHKYWLEDKKMAEDSNDSRIPPGRWQRKSTPYLKVFDELGVAGMSSDKEDPGMSKPRVQHLVKGTRCSNSKYVVGLPSNFYDGGWLEEMEPGWSKGGHGFVNEIIRPREPMKLVFPPDLAKMLQERKYPSTTA</sequence>
<feature type="compositionally biased region" description="Acidic residues" evidence="1">
    <location>
        <begin position="245"/>
        <end position="256"/>
    </location>
</feature>
<evidence type="ECO:0000313" key="3">
    <source>
        <dbReference type="Proteomes" id="UP001150217"/>
    </source>
</evidence>
<evidence type="ECO:0000313" key="2">
    <source>
        <dbReference type="EMBL" id="KAJ4468472.1"/>
    </source>
</evidence>
<accession>A0ABQ8V1S7</accession>
<proteinExistence type="predicted"/>
<feature type="compositionally biased region" description="Polar residues" evidence="1">
    <location>
        <begin position="86"/>
        <end position="106"/>
    </location>
</feature>
<feature type="compositionally biased region" description="Low complexity" evidence="1">
    <location>
        <begin position="126"/>
        <end position="139"/>
    </location>
</feature>
<dbReference type="Proteomes" id="UP001150217">
    <property type="component" value="Unassembled WGS sequence"/>
</dbReference>
<name>A0ABQ8V1S7_9AGAR</name>
<gene>
    <name evidence="2" type="ORF">C8R41DRAFT_871162</name>
</gene>
<evidence type="ECO:0000256" key="1">
    <source>
        <dbReference type="SAM" id="MobiDB-lite"/>
    </source>
</evidence>
<comment type="caution">
    <text evidence="2">The sequence shown here is derived from an EMBL/GenBank/DDBJ whole genome shotgun (WGS) entry which is preliminary data.</text>
</comment>
<dbReference type="EMBL" id="JANVFT010000101">
    <property type="protein sequence ID" value="KAJ4468472.1"/>
    <property type="molecule type" value="Genomic_DNA"/>
</dbReference>
<feature type="region of interest" description="Disordered" evidence="1">
    <location>
        <begin position="212"/>
        <end position="256"/>
    </location>
</feature>
<organism evidence="2 3">
    <name type="scientific">Lentinula lateritia</name>
    <dbReference type="NCBI Taxonomy" id="40482"/>
    <lineage>
        <taxon>Eukaryota</taxon>
        <taxon>Fungi</taxon>
        <taxon>Dikarya</taxon>
        <taxon>Basidiomycota</taxon>
        <taxon>Agaricomycotina</taxon>
        <taxon>Agaricomycetes</taxon>
        <taxon>Agaricomycetidae</taxon>
        <taxon>Agaricales</taxon>
        <taxon>Marasmiineae</taxon>
        <taxon>Omphalotaceae</taxon>
        <taxon>Lentinula</taxon>
    </lineage>
</organism>
<protein>
    <submittedName>
        <fullName evidence="2">Uncharacterized protein</fullName>
    </submittedName>
</protein>
<keyword evidence="3" id="KW-1185">Reference proteome</keyword>
<feature type="region of interest" description="Disordered" evidence="1">
    <location>
        <begin position="1"/>
        <end position="139"/>
    </location>
</feature>
<feature type="compositionally biased region" description="Polar residues" evidence="1">
    <location>
        <begin position="32"/>
        <end position="57"/>
    </location>
</feature>
<reference evidence="2" key="1">
    <citation type="submission" date="2022-08" db="EMBL/GenBank/DDBJ databases">
        <title>A Global Phylogenomic Analysis of the Shiitake Genus Lentinula.</title>
        <authorList>
            <consortium name="DOE Joint Genome Institute"/>
            <person name="Sierra-Patev S."/>
            <person name="Min B."/>
            <person name="Naranjo-Ortiz M."/>
            <person name="Looney B."/>
            <person name="Konkel Z."/>
            <person name="Slot J.C."/>
            <person name="Sakamoto Y."/>
            <person name="Steenwyk J.L."/>
            <person name="Rokas A."/>
            <person name="Carro J."/>
            <person name="Camarero S."/>
            <person name="Ferreira P."/>
            <person name="Molpeceres G."/>
            <person name="Ruiz-Duenas F.J."/>
            <person name="Serrano A."/>
            <person name="Henrissat B."/>
            <person name="Drula E."/>
            <person name="Hughes K.W."/>
            <person name="Mata J.L."/>
            <person name="Ishikawa N.K."/>
            <person name="Vargas-Isla R."/>
            <person name="Ushijima S."/>
            <person name="Smith C.A."/>
            <person name="Ahrendt S."/>
            <person name="Andreopoulos W."/>
            <person name="He G."/>
            <person name="Labutti K."/>
            <person name="Lipzen A."/>
            <person name="Ng V."/>
            <person name="Riley R."/>
            <person name="Sandor L."/>
            <person name="Barry K."/>
            <person name="Martinez A.T."/>
            <person name="Xiao Y."/>
            <person name="Gibbons J.G."/>
            <person name="Terashima K."/>
            <person name="Grigoriev I.V."/>
            <person name="Hibbett D.S."/>
        </authorList>
    </citation>
    <scope>NUCLEOTIDE SEQUENCE</scope>
    <source>
        <strain evidence="2">RHP3577 ss4</strain>
    </source>
</reference>
<feature type="compositionally biased region" description="Acidic residues" evidence="1">
    <location>
        <begin position="1"/>
        <end position="24"/>
    </location>
</feature>
<feature type="compositionally biased region" description="Low complexity" evidence="1">
    <location>
        <begin position="74"/>
        <end position="85"/>
    </location>
</feature>